<dbReference type="RefSeq" id="WP_221257891.1">
    <property type="nucleotide sequence ID" value="NZ_AP024749.1"/>
</dbReference>
<sequence length="161" mass="18869">MKLKYFNEIDLQNLTDYYEVDIDFKGNSVQLDINFQETKINESNLDYLKSILDDLDGILLKVNDFIKNDYKSGEDVKEFLAFHIEELDNDELESLLSDSDKSLSREEQLLSIIKLKRIGFYPEDNDEYVIFDFVTDEEVSQYLLVVKVNSKGQLDHITMES</sequence>
<accession>A0ABN6HWL6</accession>
<protein>
    <recommendedName>
        <fullName evidence="3">DUF2004 domain-containing protein</fullName>
    </recommendedName>
</protein>
<evidence type="ECO:0000313" key="2">
    <source>
        <dbReference type="Proteomes" id="UP000825258"/>
    </source>
</evidence>
<keyword evidence="2" id="KW-1185">Reference proteome</keyword>
<dbReference type="Proteomes" id="UP000825258">
    <property type="component" value="Chromosome"/>
</dbReference>
<evidence type="ECO:0000313" key="1">
    <source>
        <dbReference type="EMBL" id="BCY28783.1"/>
    </source>
</evidence>
<dbReference type="EMBL" id="AP024749">
    <property type="protein sequence ID" value="BCY28783.1"/>
    <property type="molecule type" value="Genomic_DNA"/>
</dbReference>
<evidence type="ECO:0008006" key="3">
    <source>
        <dbReference type="Google" id="ProtNLM"/>
    </source>
</evidence>
<name>A0ABN6HWL6_9FLAO</name>
<reference evidence="1 2" key="1">
    <citation type="submission" date="2021-06" db="EMBL/GenBank/DDBJ databases">
        <title>Whole genome sequences of Flavobacterium sp. KK2020170 and assembly.</title>
        <authorList>
            <person name="Kitahara K."/>
            <person name="Miyoshi S."/>
            <person name="Uesaka K."/>
        </authorList>
    </citation>
    <scope>NUCLEOTIDE SEQUENCE [LARGE SCALE GENOMIC DNA]</scope>
    <source>
        <strain evidence="1 2">KK2020170</strain>
    </source>
</reference>
<gene>
    <name evidence="1" type="ORF">KK2020170_16510</name>
</gene>
<proteinExistence type="predicted"/>
<organism evidence="1 2">
    <name type="scientific">Flavobacterium okayamense</name>
    <dbReference type="NCBI Taxonomy" id="2830782"/>
    <lineage>
        <taxon>Bacteria</taxon>
        <taxon>Pseudomonadati</taxon>
        <taxon>Bacteroidota</taxon>
        <taxon>Flavobacteriia</taxon>
        <taxon>Flavobacteriales</taxon>
        <taxon>Flavobacteriaceae</taxon>
        <taxon>Flavobacterium</taxon>
    </lineage>
</organism>